<dbReference type="Gene3D" id="1.25.40.10">
    <property type="entry name" value="Tetratricopeptide repeat domain"/>
    <property type="match status" value="1"/>
</dbReference>
<name>F4QSH8_9CAUL</name>
<evidence type="ECO:0008006" key="4">
    <source>
        <dbReference type="Google" id="ProtNLM"/>
    </source>
</evidence>
<dbReference type="HOGENOM" id="CLU_531741_0_0_5"/>
<dbReference type="RefSeq" id="WP_006274893.1">
    <property type="nucleotide sequence ID" value="NZ_GL883080.1"/>
</dbReference>
<dbReference type="AlphaFoldDB" id="F4QSH8"/>
<dbReference type="eggNOG" id="ENOG5032U52">
    <property type="taxonomic scope" value="Bacteria"/>
</dbReference>
<keyword evidence="3" id="KW-1185">Reference proteome</keyword>
<protein>
    <recommendedName>
        <fullName evidence="4">Tetratricopeptide repeat family protein</fullName>
    </recommendedName>
</protein>
<evidence type="ECO:0000313" key="2">
    <source>
        <dbReference type="EMBL" id="EGF89698.1"/>
    </source>
</evidence>
<proteinExistence type="predicted"/>
<feature type="signal peptide" evidence="1">
    <location>
        <begin position="1"/>
        <end position="24"/>
    </location>
</feature>
<dbReference type="InterPro" id="IPR011990">
    <property type="entry name" value="TPR-like_helical_dom_sf"/>
</dbReference>
<organism evidence="2 3">
    <name type="scientific">Asticcacaulis biprosthecium C19</name>
    <dbReference type="NCBI Taxonomy" id="715226"/>
    <lineage>
        <taxon>Bacteria</taxon>
        <taxon>Pseudomonadati</taxon>
        <taxon>Pseudomonadota</taxon>
        <taxon>Alphaproteobacteria</taxon>
        <taxon>Caulobacterales</taxon>
        <taxon>Caulobacteraceae</taxon>
        <taxon>Asticcacaulis</taxon>
    </lineage>
</organism>
<feature type="chain" id="PRO_5003321080" description="Tetratricopeptide repeat family protein" evidence="1">
    <location>
        <begin position="25"/>
        <end position="519"/>
    </location>
</feature>
<dbReference type="Proteomes" id="UP000006512">
    <property type="component" value="Unassembled WGS sequence"/>
</dbReference>
<reference evidence="3" key="1">
    <citation type="submission" date="2011-03" db="EMBL/GenBank/DDBJ databases">
        <title>Draft genome sequence of Brevundimonas diminuta.</title>
        <authorList>
            <person name="Brown P.J.B."/>
            <person name="Buechlein A."/>
            <person name="Hemmerich C."/>
            <person name="Brun Y.V."/>
        </authorList>
    </citation>
    <scope>NUCLEOTIDE SEQUENCE [LARGE SCALE GENOMIC DNA]</scope>
    <source>
        <strain evidence="3">C19</strain>
    </source>
</reference>
<keyword evidence="1" id="KW-0732">Signal</keyword>
<gene>
    <name evidence="2" type="ORF">ABI_41210</name>
</gene>
<dbReference type="STRING" id="715226.ABI_41210"/>
<evidence type="ECO:0000256" key="1">
    <source>
        <dbReference type="SAM" id="SignalP"/>
    </source>
</evidence>
<dbReference type="OrthoDB" id="7171779at2"/>
<accession>F4QSH8</accession>
<dbReference type="SUPFAM" id="SSF48452">
    <property type="entry name" value="TPR-like"/>
    <property type="match status" value="1"/>
</dbReference>
<evidence type="ECO:0000313" key="3">
    <source>
        <dbReference type="Proteomes" id="UP000006512"/>
    </source>
</evidence>
<dbReference type="EMBL" id="GL883080">
    <property type="protein sequence ID" value="EGF89698.1"/>
    <property type="molecule type" value="Genomic_DNA"/>
</dbReference>
<sequence>MSAKTKLAALIAVAVLASAGAANAITTPAAPLSQTAQDSLFKRLEKAVTEGHAESPEGAAALTVELRSIIADPGFSLLPPRYRAGAYAILAVALSTQAQHEDAYRMLLKAGELSDEFAQSVYYDVMLSSIALLAGEDVAAINALASAYEKDPGNSTGIRSELVERIDHRASLLTDTAPRRRLLEALWAADYAHDNPLWTAQDLWWCLFELRVAAGDDEAAREVLPKLVEAKYVVAVRADNRYTRFTADLPSGGDYRAAYLQNRAETEARIAANPDLIEGQKMLSDYLASDGKFEEALALLDAALKKGRAPGEPAYSDFTDQERWVLEGRADLLGEMGRQEEQTLEHVKARDAAIAAGGDKVSQALNLGGYYNSIERPDLALKEVEGADIKSASPYGRMVAAEVRVCAYQQLEDQAHVEVWMDYLTENRLEGPTMYRTALACVGNMDGLAAMVISELEDPKTRNVMLRGLQTYDDPVGNVTPYERSMSAINYAIKVRPDVRAAIAKYGTQATYSRSGAKS</sequence>